<evidence type="ECO:0000313" key="2">
    <source>
        <dbReference type="Proteomes" id="UP001056120"/>
    </source>
</evidence>
<reference evidence="2" key="1">
    <citation type="journal article" date="2022" name="Mol. Ecol. Resour.">
        <title>The genomes of chicory, endive, great burdock and yacon provide insights into Asteraceae palaeo-polyploidization history and plant inulin production.</title>
        <authorList>
            <person name="Fan W."/>
            <person name="Wang S."/>
            <person name="Wang H."/>
            <person name="Wang A."/>
            <person name="Jiang F."/>
            <person name="Liu H."/>
            <person name="Zhao H."/>
            <person name="Xu D."/>
            <person name="Zhang Y."/>
        </authorList>
    </citation>
    <scope>NUCLEOTIDE SEQUENCE [LARGE SCALE GENOMIC DNA]</scope>
    <source>
        <strain evidence="2">cv. Yunnan</strain>
    </source>
</reference>
<evidence type="ECO:0000313" key="1">
    <source>
        <dbReference type="EMBL" id="KAI3808262.1"/>
    </source>
</evidence>
<dbReference type="EMBL" id="CM042025">
    <property type="protein sequence ID" value="KAI3808262.1"/>
    <property type="molecule type" value="Genomic_DNA"/>
</dbReference>
<dbReference type="Proteomes" id="UP001056120">
    <property type="component" value="Linkage Group LG08"/>
</dbReference>
<name>A0ACB9IKE4_9ASTR</name>
<gene>
    <name evidence="1" type="ORF">L1987_24211</name>
</gene>
<reference evidence="1 2" key="2">
    <citation type="journal article" date="2022" name="Mol. Ecol. Resour.">
        <title>The genomes of chicory, endive, great burdock and yacon provide insights into Asteraceae paleo-polyploidization history and plant inulin production.</title>
        <authorList>
            <person name="Fan W."/>
            <person name="Wang S."/>
            <person name="Wang H."/>
            <person name="Wang A."/>
            <person name="Jiang F."/>
            <person name="Liu H."/>
            <person name="Zhao H."/>
            <person name="Xu D."/>
            <person name="Zhang Y."/>
        </authorList>
    </citation>
    <scope>NUCLEOTIDE SEQUENCE [LARGE SCALE GENOMIC DNA]</scope>
    <source>
        <strain evidence="2">cv. Yunnan</strain>
        <tissue evidence="1">Leaves</tissue>
    </source>
</reference>
<organism evidence="1 2">
    <name type="scientific">Smallanthus sonchifolius</name>
    <dbReference type="NCBI Taxonomy" id="185202"/>
    <lineage>
        <taxon>Eukaryota</taxon>
        <taxon>Viridiplantae</taxon>
        <taxon>Streptophyta</taxon>
        <taxon>Embryophyta</taxon>
        <taxon>Tracheophyta</taxon>
        <taxon>Spermatophyta</taxon>
        <taxon>Magnoliopsida</taxon>
        <taxon>eudicotyledons</taxon>
        <taxon>Gunneridae</taxon>
        <taxon>Pentapetalae</taxon>
        <taxon>asterids</taxon>
        <taxon>campanulids</taxon>
        <taxon>Asterales</taxon>
        <taxon>Asteraceae</taxon>
        <taxon>Asteroideae</taxon>
        <taxon>Heliantheae alliance</taxon>
        <taxon>Millerieae</taxon>
        <taxon>Smallanthus</taxon>
    </lineage>
</organism>
<keyword evidence="2" id="KW-1185">Reference proteome</keyword>
<accession>A0ACB9IKE4</accession>
<protein>
    <submittedName>
        <fullName evidence="1">Uncharacterized protein</fullName>
    </submittedName>
</protein>
<comment type="caution">
    <text evidence="1">The sequence shown here is derived from an EMBL/GenBank/DDBJ whole genome shotgun (WGS) entry which is preliminary data.</text>
</comment>
<proteinExistence type="predicted"/>
<sequence>MTLGLPGNSRAMVVFSIGIAYQVITEGNEIDLRLEPSREKSGRQYSFSEKCPEWESNFWMKFASETLVTASLRDDECDVVFNLRRGFSATNRIRRSVCWGDQLVGAFCWRGRDEERDAFSSCRGAGNSPVEVSPGNTSDRRTNVGDNQNCELGFSRFSPCSLVLV</sequence>